<name>A0A314XLK8_PRUYE</name>
<accession>A0A314XLK8</accession>
<evidence type="ECO:0000313" key="2">
    <source>
        <dbReference type="Proteomes" id="UP000250321"/>
    </source>
</evidence>
<keyword evidence="2" id="KW-1185">Reference proteome</keyword>
<organism evidence="1 2">
    <name type="scientific">Prunus yedoensis var. nudiflora</name>
    <dbReference type="NCBI Taxonomy" id="2094558"/>
    <lineage>
        <taxon>Eukaryota</taxon>
        <taxon>Viridiplantae</taxon>
        <taxon>Streptophyta</taxon>
        <taxon>Embryophyta</taxon>
        <taxon>Tracheophyta</taxon>
        <taxon>Spermatophyta</taxon>
        <taxon>Magnoliopsida</taxon>
        <taxon>eudicotyledons</taxon>
        <taxon>Gunneridae</taxon>
        <taxon>Pentapetalae</taxon>
        <taxon>rosids</taxon>
        <taxon>fabids</taxon>
        <taxon>Rosales</taxon>
        <taxon>Rosaceae</taxon>
        <taxon>Amygdaloideae</taxon>
        <taxon>Amygdaleae</taxon>
        <taxon>Prunus</taxon>
    </lineage>
</organism>
<dbReference type="AlphaFoldDB" id="A0A314XLK8"/>
<evidence type="ECO:0000313" key="1">
    <source>
        <dbReference type="EMBL" id="PQP92908.1"/>
    </source>
</evidence>
<dbReference type="Proteomes" id="UP000250321">
    <property type="component" value="Unassembled WGS sequence"/>
</dbReference>
<protein>
    <submittedName>
        <fullName evidence="1">Uncharacterized protein</fullName>
    </submittedName>
</protein>
<proteinExistence type="predicted"/>
<comment type="caution">
    <text evidence="1">The sequence shown here is derived from an EMBL/GenBank/DDBJ whole genome shotgun (WGS) entry which is preliminary data.</text>
</comment>
<sequence>MRQPSTRPPASSTYRRRSNKGILMLARKAKICTLRLSHNCRLISPWNRKGEGAGTLLNFLMLEALSMSNSTGFAIQ</sequence>
<gene>
    <name evidence="1" type="ORF">Pyn_33684</name>
</gene>
<dbReference type="EMBL" id="PJQY01002511">
    <property type="protein sequence ID" value="PQP92908.1"/>
    <property type="molecule type" value="Genomic_DNA"/>
</dbReference>
<reference evidence="1 2" key="1">
    <citation type="submission" date="2018-02" db="EMBL/GenBank/DDBJ databases">
        <title>Draft genome of wild Prunus yedoensis var. nudiflora.</title>
        <authorList>
            <person name="Baek S."/>
            <person name="Kim J.-H."/>
            <person name="Choi K."/>
            <person name="Kim G.-B."/>
            <person name="Cho A."/>
            <person name="Jang H."/>
            <person name="Shin C.-H."/>
            <person name="Yu H.-J."/>
            <person name="Mun J.-H."/>
        </authorList>
    </citation>
    <scope>NUCLEOTIDE SEQUENCE [LARGE SCALE GENOMIC DNA]</scope>
    <source>
        <strain evidence="2">cv. Jeju island</strain>
        <tissue evidence="1">Leaf</tissue>
    </source>
</reference>